<feature type="signal peptide" evidence="2">
    <location>
        <begin position="1"/>
        <end position="24"/>
    </location>
</feature>
<dbReference type="Pfam" id="PF07679">
    <property type="entry name" value="I-set"/>
    <property type="match status" value="1"/>
</dbReference>
<protein>
    <submittedName>
        <fullName evidence="5 6">Neural/ectodermal development factor IMP-L2</fullName>
    </submittedName>
</protein>
<feature type="domain" description="Ig-like" evidence="3">
    <location>
        <begin position="203"/>
        <end position="288"/>
    </location>
</feature>
<keyword evidence="4" id="KW-1185">Reference proteome</keyword>
<dbReference type="InterPro" id="IPR003598">
    <property type="entry name" value="Ig_sub2"/>
</dbReference>
<dbReference type="InterPro" id="IPR013783">
    <property type="entry name" value="Ig-like_fold"/>
</dbReference>
<sequence>MHRLVLICSAGFLLVSTILEFANGSPLSFLRGRVQEADDDRVIEGNEIDGDVVVAPPVVISQTRQPVKGKNKFKIINKEWVQMPKSPPGAISVPLRSHIELECEAIGSPAPQIYWLRGTEPLRQLDEVVGNSVADINTTPSVWGGIARTRSRLVIDCASPRDQGIIHCAAVAGSRIVLSKPTMIIIDELSKGNGSSCGAETKPRVTLYSPVMLAAIGSTVTLPCRANGRPRPPRTLWLDNDDRPITSSSNPRFKVLGTGELVIFPLNWDDMGGYTCIAQSDRDEDAASTFLYPTLNDENNS</sequence>
<dbReference type="SMART" id="SM00409">
    <property type="entry name" value="IG"/>
    <property type="match status" value="2"/>
</dbReference>
<evidence type="ECO:0000313" key="6">
    <source>
        <dbReference type="RefSeq" id="XP_046592022.1"/>
    </source>
</evidence>
<dbReference type="Pfam" id="PF13927">
    <property type="entry name" value="Ig_3"/>
    <property type="match status" value="1"/>
</dbReference>
<name>A0A6J0C9C1_NEOLC</name>
<dbReference type="GO" id="GO:0005886">
    <property type="term" value="C:plasma membrane"/>
    <property type="evidence" value="ECO:0007669"/>
    <property type="project" value="TreeGrafter"/>
</dbReference>
<dbReference type="RefSeq" id="XP_046592022.1">
    <property type="nucleotide sequence ID" value="XM_046736066.1"/>
</dbReference>
<evidence type="ECO:0000256" key="1">
    <source>
        <dbReference type="ARBA" id="ARBA00023319"/>
    </source>
</evidence>
<evidence type="ECO:0000313" key="5">
    <source>
        <dbReference type="RefSeq" id="XP_015523172.1"/>
    </source>
</evidence>
<dbReference type="GO" id="GO:0007156">
    <property type="term" value="P:homophilic cell adhesion via plasma membrane adhesion molecules"/>
    <property type="evidence" value="ECO:0007669"/>
    <property type="project" value="TreeGrafter"/>
</dbReference>
<dbReference type="InterPro" id="IPR036179">
    <property type="entry name" value="Ig-like_dom_sf"/>
</dbReference>
<evidence type="ECO:0000259" key="3">
    <source>
        <dbReference type="PROSITE" id="PS50835"/>
    </source>
</evidence>
<dbReference type="KEGG" id="nlo:107226772"/>
<feature type="domain" description="Ig-like" evidence="3">
    <location>
        <begin position="56"/>
        <end position="179"/>
    </location>
</feature>
<dbReference type="GeneID" id="107226772"/>
<dbReference type="Proteomes" id="UP000829291">
    <property type="component" value="Chromosome 4"/>
</dbReference>
<dbReference type="GO" id="GO:0007411">
    <property type="term" value="P:axon guidance"/>
    <property type="evidence" value="ECO:0007669"/>
    <property type="project" value="TreeGrafter"/>
</dbReference>
<dbReference type="PANTHER" id="PTHR10075:SF109">
    <property type="entry name" value="NEURAL_ECTODERMAL DEVELOPMENT FACTOR IMP-L2"/>
    <property type="match status" value="1"/>
</dbReference>
<dbReference type="GO" id="GO:0070593">
    <property type="term" value="P:dendrite self-avoidance"/>
    <property type="evidence" value="ECO:0007669"/>
    <property type="project" value="TreeGrafter"/>
</dbReference>
<accession>A0A6J0C9C1</accession>
<dbReference type="OrthoDB" id="6138780at2759"/>
<dbReference type="SUPFAM" id="SSF48726">
    <property type="entry name" value="Immunoglobulin"/>
    <property type="match status" value="2"/>
</dbReference>
<evidence type="ECO:0000256" key="2">
    <source>
        <dbReference type="SAM" id="SignalP"/>
    </source>
</evidence>
<dbReference type="SMART" id="SM00408">
    <property type="entry name" value="IGc2"/>
    <property type="match status" value="2"/>
</dbReference>
<keyword evidence="2" id="KW-0732">Signal</keyword>
<dbReference type="FunCoup" id="A0A6J0C9C1">
    <property type="interactions" value="39"/>
</dbReference>
<dbReference type="AlphaFoldDB" id="A0A6J0C9C1"/>
<dbReference type="InParanoid" id="A0A6J0C9C1"/>
<dbReference type="InterPro" id="IPR003599">
    <property type="entry name" value="Ig_sub"/>
</dbReference>
<reference evidence="5" key="1">
    <citation type="submission" date="2025-04" db="UniProtKB">
        <authorList>
            <consortium name="RefSeq"/>
        </authorList>
    </citation>
    <scope>IDENTIFICATION</scope>
    <source>
        <tissue evidence="6">Thorax and Abdomen</tissue>
        <tissue evidence="5">Whole body</tissue>
    </source>
</reference>
<organism evidence="4 5">
    <name type="scientific">Neodiprion lecontei</name>
    <name type="common">Redheaded pine sawfly</name>
    <dbReference type="NCBI Taxonomy" id="441921"/>
    <lineage>
        <taxon>Eukaryota</taxon>
        <taxon>Metazoa</taxon>
        <taxon>Ecdysozoa</taxon>
        <taxon>Arthropoda</taxon>
        <taxon>Hexapoda</taxon>
        <taxon>Insecta</taxon>
        <taxon>Pterygota</taxon>
        <taxon>Neoptera</taxon>
        <taxon>Endopterygota</taxon>
        <taxon>Hymenoptera</taxon>
        <taxon>Tenthredinoidea</taxon>
        <taxon>Diprionidae</taxon>
        <taxon>Diprioninae</taxon>
        <taxon>Neodiprion</taxon>
    </lineage>
</organism>
<gene>
    <name evidence="5 6" type="primary">LOC107226772</name>
</gene>
<feature type="chain" id="PRO_5027099698" evidence="2">
    <location>
        <begin position="25"/>
        <end position="301"/>
    </location>
</feature>
<keyword evidence="1" id="KW-0393">Immunoglobulin domain</keyword>
<evidence type="ECO:0000313" key="4">
    <source>
        <dbReference type="Proteomes" id="UP000829291"/>
    </source>
</evidence>
<dbReference type="CTD" id="38513"/>
<dbReference type="RefSeq" id="XP_015523172.1">
    <property type="nucleotide sequence ID" value="XM_015667686.1"/>
</dbReference>
<dbReference type="CDD" id="cd00096">
    <property type="entry name" value="Ig"/>
    <property type="match status" value="1"/>
</dbReference>
<dbReference type="InterPro" id="IPR013098">
    <property type="entry name" value="Ig_I-set"/>
</dbReference>
<proteinExistence type="predicted"/>
<dbReference type="GO" id="GO:0030424">
    <property type="term" value="C:axon"/>
    <property type="evidence" value="ECO:0007669"/>
    <property type="project" value="TreeGrafter"/>
</dbReference>
<dbReference type="GO" id="GO:0098632">
    <property type="term" value="F:cell-cell adhesion mediator activity"/>
    <property type="evidence" value="ECO:0007669"/>
    <property type="project" value="TreeGrafter"/>
</dbReference>
<dbReference type="PANTHER" id="PTHR10075">
    <property type="entry name" value="BASIGIN RELATED"/>
    <property type="match status" value="1"/>
</dbReference>
<dbReference type="Gene3D" id="2.60.40.10">
    <property type="entry name" value="Immunoglobulins"/>
    <property type="match status" value="2"/>
</dbReference>
<dbReference type="InterPro" id="IPR007110">
    <property type="entry name" value="Ig-like_dom"/>
</dbReference>
<dbReference type="PROSITE" id="PS50835">
    <property type="entry name" value="IG_LIKE"/>
    <property type="match status" value="2"/>
</dbReference>